<keyword evidence="3" id="KW-1185">Reference proteome</keyword>
<evidence type="ECO:0000313" key="2">
    <source>
        <dbReference type="EMBL" id="MBQ0937899.1"/>
    </source>
</evidence>
<evidence type="ECO:0000256" key="1">
    <source>
        <dbReference type="SAM" id="Phobius"/>
    </source>
</evidence>
<keyword evidence="1" id="KW-0812">Transmembrane</keyword>
<reference evidence="2 3" key="1">
    <citation type="submission" date="2021-04" db="EMBL/GenBank/DDBJ databases">
        <title>The genome sequence of type strain Ideonella paludis KCTC 32238.</title>
        <authorList>
            <person name="Liu Y."/>
        </authorList>
    </citation>
    <scope>NUCLEOTIDE SEQUENCE [LARGE SCALE GENOMIC DNA]</scope>
    <source>
        <strain evidence="2 3">KCTC 32238</strain>
    </source>
</reference>
<dbReference type="RefSeq" id="WP_210811647.1">
    <property type="nucleotide sequence ID" value="NZ_JAGQDG010000012.1"/>
</dbReference>
<evidence type="ECO:0000313" key="3">
    <source>
        <dbReference type="Proteomes" id="UP000672097"/>
    </source>
</evidence>
<gene>
    <name evidence="2" type="ORF">KAK11_21435</name>
</gene>
<organism evidence="2 3">
    <name type="scientific">Ideonella paludis</name>
    <dbReference type="NCBI Taxonomy" id="1233411"/>
    <lineage>
        <taxon>Bacteria</taxon>
        <taxon>Pseudomonadati</taxon>
        <taxon>Pseudomonadota</taxon>
        <taxon>Betaproteobacteria</taxon>
        <taxon>Burkholderiales</taxon>
        <taxon>Sphaerotilaceae</taxon>
        <taxon>Ideonella</taxon>
    </lineage>
</organism>
<keyword evidence="1" id="KW-0472">Membrane</keyword>
<dbReference type="Proteomes" id="UP000672097">
    <property type="component" value="Unassembled WGS sequence"/>
</dbReference>
<feature type="transmembrane region" description="Helical" evidence="1">
    <location>
        <begin position="16"/>
        <end position="38"/>
    </location>
</feature>
<sequence length="48" mass="5219">MTVQLGHRTLALDNQAVFLVLAVCADMGASLQVLINGLRLLNARVQDR</sequence>
<dbReference type="EMBL" id="JAGQDG010000012">
    <property type="protein sequence ID" value="MBQ0937899.1"/>
    <property type="molecule type" value="Genomic_DNA"/>
</dbReference>
<name>A0ABS5E3A2_9BURK</name>
<keyword evidence="1" id="KW-1133">Transmembrane helix</keyword>
<comment type="caution">
    <text evidence="2">The sequence shown here is derived from an EMBL/GenBank/DDBJ whole genome shotgun (WGS) entry which is preliminary data.</text>
</comment>
<accession>A0ABS5E3A2</accession>
<proteinExistence type="predicted"/>
<protein>
    <submittedName>
        <fullName evidence="2">Uncharacterized protein</fullName>
    </submittedName>
</protein>